<evidence type="ECO:0000256" key="5">
    <source>
        <dbReference type="ARBA" id="ARBA00022692"/>
    </source>
</evidence>
<dbReference type="EMBL" id="JAMFTH010000001">
    <property type="protein sequence ID" value="MCP8898120.1"/>
    <property type="molecule type" value="Genomic_DNA"/>
</dbReference>
<feature type="transmembrane region" description="Helical" evidence="8">
    <location>
        <begin position="287"/>
        <end position="312"/>
    </location>
</feature>
<evidence type="ECO:0000256" key="7">
    <source>
        <dbReference type="ARBA" id="ARBA00023136"/>
    </source>
</evidence>
<evidence type="ECO:0000256" key="6">
    <source>
        <dbReference type="ARBA" id="ARBA00022989"/>
    </source>
</evidence>
<sequence>MNNSDLLSTFIFSVSVSTPIFLMIALGAVLRRVGLIDEAFINTASRLVFSVGLPVLLFFSNASADFGSATDGRIMIAVVTGALLVFILSFVTAGWFVRDKKDRGVLTQAAFRGNLIIIGLAYCANAYGEKGIAMAALPLAVTIVLYNVLSVVALNRDLDGGRGFRGVFAAIARNPLIIGIVAGLIYGAWGPSIAEPIRRAGGYLGDMSLPLALLCVGGTLSLKSLGQMGGGVLAASCWKLLVSPVITVTLALLLGLKGDAVSVVFLLAAAPTATVSFVMVRGMGGNAALAATMIVQTTLFGLVSLTIGLWLVEAFAPTL</sequence>
<keyword evidence="5 8" id="KW-0812">Transmembrane</keyword>
<feature type="transmembrane region" description="Helical" evidence="8">
    <location>
        <begin position="232"/>
        <end position="254"/>
    </location>
</feature>
<feature type="transmembrane region" description="Helical" evidence="8">
    <location>
        <begin position="133"/>
        <end position="154"/>
    </location>
</feature>
<feature type="transmembrane region" description="Helical" evidence="8">
    <location>
        <begin position="109"/>
        <end position="127"/>
    </location>
</feature>
<keyword evidence="7 8" id="KW-0472">Membrane</keyword>
<dbReference type="AlphaFoldDB" id="A0A9X2HTT2"/>
<keyword evidence="10" id="KW-1185">Reference proteome</keyword>
<dbReference type="GO" id="GO:0055085">
    <property type="term" value="P:transmembrane transport"/>
    <property type="evidence" value="ECO:0007669"/>
    <property type="project" value="InterPro"/>
</dbReference>
<name>A0A9X2HTT2_9GAMM</name>
<evidence type="ECO:0000256" key="3">
    <source>
        <dbReference type="ARBA" id="ARBA00022448"/>
    </source>
</evidence>
<feature type="transmembrane region" description="Helical" evidence="8">
    <location>
        <begin position="74"/>
        <end position="97"/>
    </location>
</feature>
<feature type="transmembrane region" description="Helical" evidence="8">
    <location>
        <begin position="6"/>
        <end position="31"/>
    </location>
</feature>
<evidence type="ECO:0000313" key="9">
    <source>
        <dbReference type="EMBL" id="MCP8898120.1"/>
    </source>
</evidence>
<feature type="transmembrane region" description="Helical" evidence="8">
    <location>
        <begin position="43"/>
        <end position="62"/>
    </location>
</feature>
<keyword evidence="3" id="KW-0813">Transport</keyword>
<keyword evidence="4" id="KW-1003">Cell membrane</keyword>
<evidence type="ECO:0000256" key="8">
    <source>
        <dbReference type="SAM" id="Phobius"/>
    </source>
</evidence>
<reference evidence="9" key="2">
    <citation type="submission" date="2023-01" db="EMBL/GenBank/DDBJ databases">
        <title>Gilvimarinus xylanilyticus HB14 isolated from Caulerpa lentillifera aquaculture base in Hainan, China.</title>
        <authorList>
            <person name="Zhang Y.-J."/>
        </authorList>
    </citation>
    <scope>NUCLEOTIDE SEQUENCE</scope>
    <source>
        <strain evidence="9">HB14</strain>
    </source>
</reference>
<gene>
    <name evidence="9" type="ORF">M6D89_02275</name>
</gene>
<comment type="subcellular location">
    <subcellularLocation>
        <location evidence="1">Cell membrane</location>
        <topology evidence="1">Multi-pass membrane protein</topology>
    </subcellularLocation>
</comment>
<evidence type="ECO:0000313" key="10">
    <source>
        <dbReference type="Proteomes" id="UP001139319"/>
    </source>
</evidence>
<comment type="similarity">
    <text evidence="2">Belongs to the auxin efflux carrier (TC 2.A.69) family.</text>
</comment>
<comment type="caution">
    <text evidence="9">The sequence shown here is derived from an EMBL/GenBank/DDBJ whole genome shotgun (WGS) entry which is preliminary data.</text>
</comment>
<dbReference type="InterPro" id="IPR004776">
    <property type="entry name" value="Mem_transp_PIN-like"/>
</dbReference>
<organism evidence="9 10">
    <name type="scientific">Gilvimarinus xylanilyticus</name>
    <dbReference type="NCBI Taxonomy" id="2944139"/>
    <lineage>
        <taxon>Bacteria</taxon>
        <taxon>Pseudomonadati</taxon>
        <taxon>Pseudomonadota</taxon>
        <taxon>Gammaproteobacteria</taxon>
        <taxon>Cellvibrionales</taxon>
        <taxon>Cellvibrionaceae</taxon>
        <taxon>Gilvimarinus</taxon>
    </lineage>
</organism>
<feature type="transmembrane region" description="Helical" evidence="8">
    <location>
        <begin position="166"/>
        <end position="189"/>
    </location>
</feature>
<dbReference type="InterPro" id="IPR038770">
    <property type="entry name" value="Na+/solute_symporter_sf"/>
</dbReference>
<protein>
    <submittedName>
        <fullName evidence="9">AEC family transporter</fullName>
    </submittedName>
</protein>
<dbReference type="PANTHER" id="PTHR36838:SF4">
    <property type="entry name" value="AUXIN EFFLUX CARRIER FAMILY PROTEIN"/>
    <property type="match status" value="1"/>
</dbReference>
<dbReference type="GO" id="GO:0005886">
    <property type="term" value="C:plasma membrane"/>
    <property type="evidence" value="ECO:0007669"/>
    <property type="project" value="UniProtKB-SubCell"/>
</dbReference>
<proteinExistence type="inferred from homology"/>
<evidence type="ECO:0000256" key="1">
    <source>
        <dbReference type="ARBA" id="ARBA00004651"/>
    </source>
</evidence>
<evidence type="ECO:0000256" key="2">
    <source>
        <dbReference type="ARBA" id="ARBA00010145"/>
    </source>
</evidence>
<accession>A0A9X2HTT2</accession>
<dbReference type="Proteomes" id="UP001139319">
    <property type="component" value="Unassembled WGS sequence"/>
</dbReference>
<dbReference type="PANTHER" id="PTHR36838">
    <property type="entry name" value="AUXIN EFFLUX CARRIER FAMILY PROTEIN"/>
    <property type="match status" value="1"/>
</dbReference>
<dbReference type="Pfam" id="PF03547">
    <property type="entry name" value="Mem_trans"/>
    <property type="match status" value="1"/>
</dbReference>
<feature type="transmembrane region" description="Helical" evidence="8">
    <location>
        <begin position="260"/>
        <end position="280"/>
    </location>
</feature>
<evidence type="ECO:0000256" key="4">
    <source>
        <dbReference type="ARBA" id="ARBA00022475"/>
    </source>
</evidence>
<keyword evidence="6 8" id="KW-1133">Transmembrane helix</keyword>
<dbReference type="RefSeq" id="WP_253966410.1">
    <property type="nucleotide sequence ID" value="NZ_JAMFTH010000001.1"/>
</dbReference>
<dbReference type="Gene3D" id="1.20.1530.20">
    <property type="match status" value="1"/>
</dbReference>
<reference evidence="9" key="1">
    <citation type="submission" date="2022-05" db="EMBL/GenBank/DDBJ databases">
        <authorList>
            <person name="Sun H.-N."/>
        </authorList>
    </citation>
    <scope>NUCLEOTIDE SEQUENCE</scope>
    <source>
        <strain evidence="9">HB14</strain>
    </source>
</reference>